<organism evidence="1 2">
    <name type="scientific">Flavobacterium zhoui</name>
    <dbReference type="NCBI Taxonomy" id="3230414"/>
    <lineage>
        <taxon>Bacteria</taxon>
        <taxon>Pseudomonadati</taxon>
        <taxon>Bacteroidota</taxon>
        <taxon>Flavobacteriia</taxon>
        <taxon>Flavobacteriales</taxon>
        <taxon>Flavobacteriaceae</taxon>
        <taxon>Flavobacterium</taxon>
    </lineage>
</organism>
<dbReference type="EMBL" id="JBHZPY010000015">
    <property type="protein sequence ID" value="MFE3872492.1"/>
    <property type="molecule type" value="Genomic_DNA"/>
</dbReference>
<gene>
    <name evidence="1" type="ORF">ACFX5F_14795</name>
</gene>
<dbReference type="Proteomes" id="UP001600107">
    <property type="component" value="Unassembled WGS sequence"/>
</dbReference>
<reference evidence="1 2" key="1">
    <citation type="submission" date="2024-06" db="EMBL/GenBank/DDBJ databases">
        <title>Flavobacterium spp. isolated from glacier.</title>
        <authorList>
            <person name="Han D."/>
        </authorList>
    </citation>
    <scope>NUCLEOTIDE SEQUENCE [LARGE SCALE GENOMIC DNA]</scope>
    <source>
        <strain evidence="1 2">ZS1P70</strain>
    </source>
</reference>
<sequence>MKKVTKKSSLRTPVGQISFRVLKEAALAALKQLFFLRIRQTFDTRLQMLMTFGSGKY</sequence>
<comment type="caution">
    <text evidence="1">The sequence shown here is derived from an EMBL/GenBank/DDBJ whole genome shotgun (WGS) entry which is preliminary data.</text>
</comment>
<accession>A0ABW6I916</accession>
<name>A0ABW6I916_9FLAO</name>
<protein>
    <submittedName>
        <fullName evidence="1">Uncharacterized protein</fullName>
    </submittedName>
</protein>
<keyword evidence="2" id="KW-1185">Reference proteome</keyword>
<dbReference type="RefSeq" id="WP_379852803.1">
    <property type="nucleotide sequence ID" value="NZ_JBHZPY010000015.1"/>
</dbReference>
<proteinExistence type="predicted"/>
<evidence type="ECO:0000313" key="1">
    <source>
        <dbReference type="EMBL" id="MFE3872492.1"/>
    </source>
</evidence>
<evidence type="ECO:0000313" key="2">
    <source>
        <dbReference type="Proteomes" id="UP001600107"/>
    </source>
</evidence>